<keyword evidence="8 9" id="KW-0234">DNA repair</keyword>
<comment type="similarity">
    <text evidence="1">Belongs to the AAA ATPase family. RarA/MGS1/WRNIP1 subfamily.</text>
</comment>
<evidence type="ECO:0000256" key="10">
    <source>
        <dbReference type="SAM" id="MobiDB-lite"/>
    </source>
</evidence>
<dbReference type="CDD" id="cd00009">
    <property type="entry name" value="AAA"/>
    <property type="match status" value="1"/>
</dbReference>
<dbReference type="Gene3D" id="1.10.8.60">
    <property type="match status" value="1"/>
</dbReference>
<accession>A0ABX6EY23</accession>
<keyword evidence="3" id="KW-0547">Nucleotide-binding</keyword>
<dbReference type="Gene3D" id="3.40.50.300">
    <property type="entry name" value="P-loop containing nucleotide triphosphate hydrolases"/>
    <property type="match status" value="1"/>
</dbReference>
<feature type="compositionally biased region" description="Polar residues" evidence="10">
    <location>
        <begin position="75"/>
        <end position="85"/>
    </location>
</feature>
<dbReference type="InterPro" id="IPR051314">
    <property type="entry name" value="AAA_ATPase_RarA/MGS1/WRNIP1"/>
</dbReference>
<keyword evidence="13" id="KW-1185">Reference proteome</keyword>
<dbReference type="Pfam" id="PF12002">
    <property type="entry name" value="MgsA_C"/>
    <property type="match status" value="1"/>
</dbReference>
<dbReference type="Pfam" id="PF00004">
    <property type="entry name" value="AAA"/>
    <property type="match status" value="1"/>
</dbReference>
<sequence>MSRTEQTITCPICGKKVAFLKINAHLDECTEEPKKTIHQPTLQTFLGSKRKHEEITILDDPDSSSESCKTRTSETNEASSPNSSIKRQRILNQRKPIMDGADFETKQLLKIQYLPLSEKLRPKSLNDYIGQQHILNRETGSLYLYIEKGIIPSMILWGPPGVGKTSLARLLASTINQDLNATSKYILVETSATKVNTTELRNIFERSKKEYHLTKRMTVLFIDEIHRFSKSQQDVLLPHVENGDIILIGATTENPSFQLNNALLSRCQLFVLEKLNDKELKVVLTRAIAMLNKFRSLVWNCTTPLKFDDQCFSYIHNLAMGDTRRAINLLELLEISTRFKIDGPVSMEKVKELIQSSGELRTYYDTHGENHYDTISAFHKSVRGGDENAALYYLARMLQGGEDPLFIARRMIRIASEDIGLADPSQLPFTVAAHDAVIKVGLPEAELALAQCAVSLCRANKSVELYRGWNKLKAMLKSNAYGSADCPIPLHIRNAPTKMMEELGYGKGYKYNPNYKGGKVSQEYFPQELIDQCGRKELLFLNGEALGDMEDPDLLKDKP</sequence>
<dbReference type="InterPro" id="IPR021886">
    <property type="entry name" value="MgsA_C"/>
</dbReference>
<name>A0ABX6EY23_KLUMA</name>
<organism evidence="12 13">
    <name type="scientific">Kluyveromyces marxianus</name>
    <name type="common">Yeast</name>
    <name type="synonym">Candida kefyr</name>
    <dbReference type="NCBI Taxonomy" id="4911"/>
    <lineage>
        <taxon>Eukaryota</taxon>
        <taxon>Fungi</taxon>
        <taxon>Dikarya</taxon>
        <taxon>Ascomycota</taxon>
        <taxon>Saccharomycotina</taxon>
        <taxon>Saccharomycetes</taxon>
        <taxon>Saccharomycetales</taxon>
        <taxon>Saccharomycetaceae</taxon>
        <taxon>Kluyveromyces</taxon>
    </lineage>
</organism>
<dbReference type="InterPro" id="IPR006642">
    <property type="entry name" value="Rad18_UBZ4"/>
</dbReference>
<dbReference type="InterPro" id="IPR032423">
    <property type="entry name" value="AAA_assoc_2"/>
</dbReference>
<keyword evidence="6" id="KW-0862">Zinc</keyword>
<dbReference type="Gene3D" id="1.20.272.10">
    <property type="match status" value="1"/>
</dbReference>
<evidence type="ECO:0000256" key="5">
    <source>
        <dbReference type="ARBA" id="ARBA00022771"/>
    </source>
</evidence>
<dbReference type="Proteomes" id="UP000422736">
    <property type="component" value="Chromosome 5"/>
</dbReference>
<evidence type="ECO:0000256" key="4">
    <source>
        <dbReference type="ARBA" id="ARBA00022763"/>
    </source>
</evidence>
<dbReference type="EMBL" id="CP015058">
    <property type="protein sequence ID" value="QGN16967.1"/>
    <property type="molecule type" value="Genomic_DNA"/>
</dbReference>
<dbReference type="Gene3D" id="3.30.160.60">
    <property type="entry name" value="Classic Zinc Finger"/>
    <property type="match status" value="1"/>
</dbReference>
<keyword evidence="7" id="KW-0067">ATP-binding</keyword>
<evidence type="ECO:0000259" key="11">
    <source>
        <dbReference type="PROSITE" id="PS51908"/>
    </source>
</evidence>
<dbReference type="SUPFAM" id="SSF52540">
    <property type="entry name" value="P-loop containing nucleoside triphosphate hydrolases"/>
    <property type="match status" value="1"/>
</dbReference>
<dbReference type="PANTHER" id="PTHR13779">
    <property type="entry name" value="WERNER HELICASE-INTERACTING PROTEIN 1 FAMILY MEMBER"/>
    <property type="match status" value="1"/>
</dbReference>
<protein>
    <submittedName>
        <fullName evidence="12">DNA-dependent ATPase MGS1</fullName>
    </submittedName>
</protein>
<keyword evidence="2" id="KW-0479">Metal-binding</keyword>
<feature type="domain" description="UBZ4-type" evidence="11">
    <location>
        <begin position="7"/>
        <end position="34"/>
    </location>
</feature>
<proteinExistence type="inferred from homology"/>
<reference evidence="12 13" key="1">
    <citation type="submission" date="2016-03" db="EMBL/GenBank/DDBJ databases">
        <title>How can Kluyveromyces marxianus grow so fast - potential evolutionary course in Saccharomyces Complex revealed by comparative genomics.</title>
        <authorList>
            <person name="Mo W."/>
            <person name="Lu W."/>
            <person name="Yang X."/>
            <person name="Qi J."/>
            <person name="Lv H."/>
        </authorList>
    </citation>
    <scope>NUCLEOTIDE SEQUENCE [LARGE SCALE GENOMIC DNA]</scope>
    <source>
        <strain evidence="12 13">FIM1</strain>
    </source>
</reference>
<feature type="region of interest" description="Disordered" evidence="10">
    <location>
        <begin position="58"/>
        <end position="85"/>
    </location>
</feature>
<dbReference type="InterPro" id="IPR027417">
    <property type="entry name" value="P-loop_NTPase"/>
</dbReference>
<keyword evidence="4 9" id="KW-0227">DNA damage</keyword>
<dbReference type="SUPFAM" id="SSF48019">
    <property type="entry name" value="post-AAA+ oligomerization domain-like"/>
    <property type="match status" value="1"/>
</dbReference>
<evidence type="ECO:0000256" key="2">
    <source>
        <dbReference type="ARBA" id="ARBA00022723"/>
    </source>
</evidence>
<dbReference type="Gene3D" id="1.10.3710.10">
    <property type="entry name" value="DNA polymerase III clamp loader subunits, C-terminal domain"/>
    <property type="match status" value="1"/>
</dbReference>
<evidence type="ECO:0000256" key="1">
    <source>
        <dbReference type="ARBA" id="ARBA00008959"/>
    </source>
</evidence>
<evidence type="ECO:0000256" key="9">
    <source>
        <dbReference type="PROSITE-ProRule" id="PRU01256"/>
    </source>
</evidence>
<evidence type="ECO:0000256" key="7">
    <source>
        <dbReference type="ARBA" id="ARBA00022840"/>
    </source>
</evidence>
<evidence type="ECO:0000313" key="13">
    <source>
        <dbReference type="Proteomes" id="UP000422736"/>
    </source>
</evidence>
<dbReference type="PROSITE" id="PS51908">
    <property type="entry name" value="ZF_UBZ4"/>
    <property type="match status" value="1"/>
</dbReference>
<keyword evidence="5 9" id="KW-0863">Zinc-finger</keyword>
<dbReference type="InterPro" id="IPR003593">
    <property type="entry name" value="AAA+_ATPase"/>
</dbReference>
<evidence type="ECO:0000256" key="3">
    <source>
        <dbReference type="ARBA" id="ARBA00022741"/>
    </source>
</evidence>
<dbReference type="InterPro" id="IPR008921">
    <property type="entry name" value="DNA_pol3_clamp-load_cplx_C"/>
</dbReference>
<dbReference type="CDD" id="cd18139">
    <property type="entry name" value="HLD_clamp_RarA"/>
    <property type="match status" value="1"/>
</dbReference>
<dbReference type="Pfam" id="PF16193">
    <property type="entry name" value="AAA_assoc_2"/>
    <property type="match status" value="1"/>
</dbReference>
<evidence type="ECO:0000256" key="8">
    <source>
        <dbReference type="ARBA" id="ARBA00023204"/>
    </source>
</evidence>
<dbReference type="SMART" id="SM00734">
    <property type="entry name" value="ZnF_Rad18"/>
    <property type="match status" value="1"/>
</dbReference>
<evidence type="ECO:0000313" key="12">
    <source>
        <dbReference type="EMBL" id="QGN16967.1"/>
    </source>
</evidence>
<evidence type="ECO:0000256" key="6">
    <source>
        <dbReference type="ARBA" id="ARBA00022833"/>
    </source>
</evidence>
<gene>
    <name evidence="12" type="primary">MGS1</name>
    <name evidence="12" type="ORF">FIM1_3694</name>
</gene>
<dbReference type="PANTHER" id="PTHR13779:SF7">
    <property type="entry name" value="ATPASE WRNIP1"/>
    <property type="match status" value="1"/>
</dbReference>
<dbReference type="SMART" id="SM00382">
    <property type="entry name" value="AAA"/>
    <property type="match status" value="1"/>
</dbReference>
<dbReference type="InterPro" id="IPR003959">
    <property type="entry name" value="ATPase_AAA_core"/>
</dbReference>